<organism evidence="1 2">
    <name type="scientific">Pristionchus entomophagus</name>
    <dbReference type="NCBI Taxonomy" id="358040"/>
    <lineage>
        <taxon>Eukaryota</taxon>
        <taxon>Metazoa</taxon>
        <taxon>Ecdysozoa</taxon>
        <taxon>Nematoda</taxon>
        <taxon>Chromadorea</taxon>
        <taxon>Rhabditida</taxon>
        <taxon>Rhabditina</taxon>
        <taxon>Diplogasteromorpha</taxon>
        <taxon>Diplogasteroidea</taxon>
        <taxon>Neodiplogasteridae</taxon>
        <taxon>Pristionchus</taxon>
    </lineage>
</organism>
<dbReference type="EMBL" id="BTSX01000006">
    <property type="protein sequence ID" value="GMT03045.1"/>
    <property type="molecule type" value="Genomic_DNA"/>
</dbReference>
<sequence length="119" mass="13239">MVVYDSVHIGVRLFKRTLPHNASQIHSHLSNEFLVFGHQLFRLILGSSIKCDHVLKLSPILRSNEHDDREEGAGDEVLDGSGRVEEAVLLLPLSDAPNCRFCGSIEEFAQSTALDEEIT</sequence>
<comment type="caution">
    <text evidence="1">The sequence shown here is derived from an EMBL/GenBank/DDBJ whole genome shotgun (WGS) entry which is preliminary data.</text>
</comment>
<evidence type="ECO:0000313" key="2">
    <source>
        <dbReference type="Proteomes" id="UP001432027"/>
    </source>
</evidence>
<protein>
    <submittedName>
        <fullName evidence="1">Uncharacterized protein</fullName>
    </submittedName>
</protein>
<keyword evidence="2" id="KW-1185">Reference proteome</keyword>
<evidence type="ECO:0000313" key="1">
    <source>
        <dbReference type="EMBL" id="GMT03045.1"/>
    </source>
</evidence>
<name>A0AAV5UA19_9BILA</name>
<accession>A0AAV5UA19</accession>
<gene>
    <name evidence="1" type="ORF">PENTCL1PPCAC_25219</name>
</gene>
<dbReference type="Proteomes" id="UP001432027">
    <property type="component" value="Unassembled WGS sequence"/>
</dbReference>
<proteinExistence type="predicted"/>
<reference evidence="1" key="1">
    <citation type="submission" date="2023-10" db="EMBL/GenBank/DDBJ databases">
        <title>Genome assembly of Pristionchus species.</title>
        <authorList>
            <person name="Yoshida K."/>
            <person name="Sommer R.J."/>
        </authorList>
    </citation>
    <scope>NUCLEOTIDE SEQUENCE</scope>
    <source>
        <strain evidence="1">RS0144</strain>
    </source>
</reference>
<dbReference type="AlphaFoldDB" id="A0AAV5UA19"/>